<dbReference type="CDD" id="cd02068">
    <property type="entry name" value="radical_SAM_B12_BD"/>
    <property type="match status" value="1"/>
</dbReference>
<dbReference type="SUPFAM" id="SSF102114">
    <property type="entry name" value="Radical SAM enzymes"/>
    <property type="match status" value="1"/>
</dbReference>
<evidence type="ECO:0000313" key="11">
    <source>
        <dbReference type="EMBL" id="AUX44328.1"/>
    </source>
</evidence>
<dbReference type="SFLD" id="SFLDG01123">
    <property type="entry name" value="methyltransferase_(Class_B)"/>
    <property type="match status" value="1"/>
</dbReference>
<dbReference type="SFLD" id="SFLDS00029">
    <property type="entry name" value="Radical_SAM"/>
    <property type="match status" value="1"/>
</dbReference>
<comment type="cofactor">
    <cofactor evidence="1">
        <name>[4Fe-4S] cluster</name>
        <dbReference type="ChEBI" id="CHEBI:49883"/>
    </cofactor>
</comment>
<dbReference type="PANTHER" id="PTHR43409">
    <property type="entry name" value="ANAEROBIC MAGNESIUM-PROTOPORPHYRIN IX MONOMETHYL ESTER CYCLASE-RELATED"/>
    <property type="match status" value="1"/>
</dbReference>
<evidence type="ECO:0000259" key="9">
    <source>
        <dbReference type="PROSITE" id="PS51332"/>
    </source>
</evidence>
<proteinExistence type="predicted"/>
<evidence type="ECO:0000256" key="6">
    <source>
        <dbReference type="ARBA" id="ARBA00023004"/>
    </source>
</evidence>
<dbReference type="Gene3D" id="3.40.50.280">
    <property type="entry name" value="Cobalamin-binding domain"/>
    <property type="match status" value="1"/>
</dbReference>
<organism evidence="11 12">
    <name type="scientific">Sorangium cellulosum</name>
    <name type="common">Polyangium cellulosum</name>
    <dbReference type="NCBI Taxonomy" id="56"/>
    <lineage>
        <taxon>Bacteria</taxon>
        <taxon>Pseudomonadati</taxon>
        <taxon>Myxococcota</taxon>
        <taxon>Polyangia</taxon>
        <taxon>Polyangiales</taxon>
        <taxon>Polyangiaceae</taxon>
        <taxon>Sorangium</taxon>
    </lineage>
</organism>
<dbReference type="EMBL" id="CP012673">
    <property type="protein sequence ID" value="AUX44328.1"/>
    <property type="molecule type" value="Genomic_DNA"/>
</dbReference>
<dbReference type="InterPro" id="IPR023404">
    <property type="entry name" value="rSAM_horseshoe"/>
</dbReference>
<feature type="domain" description="Radical SAM core" evidence="10">
    <location>
        <begin position="149"/>
        <end position="379"/>
    </location>
</feature>
<dbReference type="InterPro" id="IPR006638">
    <property type="entry name" value="Elp3/MiaA/NifB-like_rSAM"/>
</dbReference>
<dbReference type="InterPro" id="IPR034466">
    <property type="entry name" value="Methyltransferase_Class_B"/>
</dbReference>
<reference evidence="11 12" key="1">
    <citation type="submission" date="2015-09" db="EMBL/GenBank/DDBJ databases">
        <title>Sorangium comparison.</title>
        <authorList>
            <person name="Zaburannyi N."/>
            <person name="Bunk B."/>
            <person name="Overmann J."/>
            <person name="Mueller R."/>
        </authorList>
    </citation>
    <scope>NUCLEOTIDE SEQUENCE [LARGE SCALE GENOMIC DNA]</scope>
    <source>
        <strain evidence="11 12">So ce26</strain>
    </source>
</reference>
<dbReference type="Pfam" id="PF04055">
    <property type="entry name" value="Radical_SAM"/>
    <property type="match status" value="1"/>
</dbReference>
<evidence type="ECO:0000256" key="5">
    <source>
        <dbReference type="ARBA" id="ARBA00022723"/>
    </source>
</evidence>
<name>A0A2L0EYE0_SORCE</name>
<evidence type="ECO:0000313" key="12">
    <source>
        <dbReference type="Proteomes" id="UP000238348"/>
    </source>
</evidence>
<dbReference type="Gene3D" id="3.80.30.20">
    <property type="entry name" value="tm_1862 like domain"/>
    <property type="match status" value="1"/>
</dbReference>
<evidence type="ECO:0000256" key="8">
    <source>
        <dbReference type="SAM" id="MobiDB-lite"/>
    </source>
</evidence>
<dbReference type="InterPro" id="IPR051198">
    <property type="entry name" value="BchE-like"/>
</dbReference>
<protein>
    <submittedName>
        <fullName evidence="11">Radical SAM protein</fullName>
    </submittedName>
</protein>
<dbReference type="InterPro" id="IPR006158">
    <property type="entry name" value="Cobalamin-bd"/>
</dbReference>
<feature type="compositionally biased region" description="Basic and acidic residues" evidence="8">
    <location>
        <begin position="478"/>
        <end position="489"/>
    </location>
</feature>
<keyword evidence="2" id="KW-0489">Methyltransferase</keyword>
<keyword evidence="3" id="KW-0808">Transferase</keyword>
<dbReference type="InterPro" id="IPR007197">
    <property type="entry name" value="rSAM"/>
</dbReference>
<dbReference type="PANTHER" id="PTHR43409:SF7">
    <property type="entry name" value="BLL1977 PROTEIN"/>
    <property type="match status" value="1"/>
</dbReference>
<evidence type="ECO:0000256" key="7">
    <source>
        <dbReference type="ARBA" id="ARBA00023014"/>
    </source>
</evidence>
<dbReference type="GO" id="GO:0031419">
    <property type="term" value="F:cobalamin binding"/>
    <property type="evidence" value="ECO:0007669"/>
    <property type="project" value="InterPro"/>
</dbReference>
<keyword evidence="5" id="KW-0479">Metal-binding</keyword>
<dbReference type="CDD" id="cd01335">
    <property type="entry name" value="Radical_SAM"/>
    <property type="match status" value="1"/>
</dbReference>
<feature type="region of interest" description="Disordered" evidence="8">
    <location>
        <begin position="431"/>
        <end position="489"/>
    </location>
</feature>
<dbReference type="SMART" id="SM00729">
    <property type="entry name" value="Elp3"/>
    <property type="match status" value="1"/>
</dbReference>
<evidence type="ECO:0000259" key="10">
    <source>
        <dbReference type="PROSITE" id="PS51918"/>
    </source>
</evidence>
<dbReference type="RefSeq" id="WP_234022550.1">
    <property type="nucleotide sequence ID" value="NZ_CP012673.1"/>
</dbReference>
<dbReference type="SFLD" id="SFLDG01082">
    <property type="entry name" value="B12-binding_domain_containing"/>
    <property type="match status" value="1"/>
</dbReference>
<dbReference type="GO" id="GO:0046872">
    <property type="term" value="F:metal ion binding"/>
    <property type="evidence" value="ECO:0007669"/>
    <property type="project" value="UniProtKB-KW"/>
</dbReference>
<evidence type="ECO:0000256" key="1">
    <source>
        <dbReference type="ARBA" id="ARBA00001966"/>
    </source>
</evidence>
<sequence>MKVRIVVNYVPRYRRGHNLHFVPPVTGIHLAAITPPEHEVELFHEQVRPVPVDAAPDVVALSFFSGFARRAYTLADRYRALGVRVVAGGPHVSYWIEEALQHVDVVVTGEAEAVWPAVLRDLARGTQRRVYHGEPASLAGLPTPRYDLLEGRFLVPRVLQATRGCPFTCSFCTVPDLNPGFRVRPVDEVIRDIATTHFPRFWQEKVAWFWDDNLLVHRRWAKELLGELAGLDRWWLTQASIDIVKDRELLDAMERSGCIGIFLGIESLDEADLKSVDKRQNRVREYREAIRKLHDRGICVMAGFISGFDDQTPEAIASTADRLNEIGVDVPFLSILTPFRGTPLYDEHRRDGRILEERDWPHYSGYGVAFRPARMSPEQLLAAHRQMWNRAFGPAAVLDRLGRGARSLSRGAMMLSAAMNGFYGLKQITGNEPAAPPLEPRGTIRHPAPGDAPTRLSRLGLKRAEEEGPRGSGSVSGDPDRPRARALVE</sequence>
<dbReference type="GO" id="GO:0003824">
    <property type="term" value="F:catalytic activity"/>
    <property type="evidence" value="ECO:0007669"/>
    <property type="project" value="InterPro"/>
</dbReference>
<dbReference type="PROSITE" id="PS51918">
    <property type="entry name" value="RADICAL_SAM"/>
    <property type="match status" value="1"/>
</dbReference>
<evidence type="ECO:0000256" key="3">
    <source>
        <dbReference type="ARBA" id="ARBA00022679"/>
    </source>
</evidence>
<evidence type="ECO:0000256" key="2">
    <source>
        <dbReference type="ARBA" id="ARBA00022603"/>
    </source>
</evidence>
<keyword evidence="4" id="KW-0949">S-adenosyl-L-methionine</keyword>
<keyword evidence="6" id="KW-0408">Iron</keyword>
<keyword evidence="7" id="KW-0411">Iron-sulfur</keyword>
<feature type="domain" description="B12-binding" evidence="9">
    <location>
        <begin position="1"/>
        <end position="129"/>
    </location>
</feature>
<dbReference type="PROSITE" id="PS51332">
    <property type="entry name" value="B12_BINDING"/>
    <property type="match status" value="1"/>
</dbReference>
<dbReference type="AlphaFoldDB" id="A0A2L0EYE0"/>
<gene>
    <name evidence="11" type="primary">cofH</name>
    <name evidence="11" type="ORF">SOCE26_057920</name>
</gene>
<dbReference type="Proteomes" id="UP000238348">
    <property type="component" value="Chromosome"/>
</dbReference>
<dbReference type="GO" id="GO:0005829">
    <property type="term" value="C:cytosol"/>
    <property type="evidence" value="ECO:0007669"/>
    <property type="project" value="TreeGrafter"/>
</dbReference>
<dbReference type="GO" id="GO:0051539">
    <property type="term" value="F:4 iron, 4 sulfur cluster binding"/>
    <property type="evidence" value="ECO:0007669"/>
    <property type="project" value="UniProtKB-KW"/>
</dbReference>
<dbReference type="InterPro" id="IPR058240">
    <property type="entry name" value="rSAM_sf"/>
</dbReference>
<accession>A0A2L0EYE0</accession>
<evidence type="ECO:0000256" key="4">
    <source>
        <dbReference type="ARBA" id="ARBA00022691"/>
    </source>
</evidence>